<evidence type="ECO:0000256" key="1">
    <source>
        <dbReference type="SAM" id="MobiDB-lite"/>
    </source>
</evidence>
<evidence type="ECO:0000313" key="2">
    <source>
        <dbReference type="EMBL" id="KAJ4965247.1"/>
    </source>
</evidence>
<organism evidence="2 3">
    <name type="scientific">Protea cynaroides</name>
    <dbReference type="NCBI Taxonomy" id="273540"/>
    <lineage>
        <taxon>Eukaryota</taxon>
        <taxon>Viridiplantae</taxon>
        <taxon>Streptophyta</taxon>
        <taxon>Embryophyta</taxon>
        <taxon>Tracheophyta</taxon>
        <taxon>Spermatophyta</taxon>
        <taxon>Magnoliopsida</taxon>
        <taxon>Proteales</taxon>
        <taxon>Proteaceae</taxon>
        <taxon>Protea</taxon>
    </lineage>
</organism>
<dbReference type="AlphaFoldDB" id="A0A9Q0QMG5"/>
<sequence length="115" mass="12608">MHLQNEVISDEELEAWPRPDQFAVPPTKVVAVVIGPGGEQNLPAGADEEMPHAPGGGDVPPTPSQLVSEWVLEELLSEVRGLREDHCCFSLSMEDHRLLHLRKAQSVTTDKSHAI</sequence>
<feature type="region of interest" description="Disordered" evidence="1">
    <location>
        <begin position="36"/>
        <end position="64"/>
    </location>
</feature>
<accession>A0A9Q0QMG5</accession>
<evidence type="ECO:0000313" key="3">
    <source>
        <dbReference type="Proteomes" id="UP001141806"/>
    </source>
</evidence>
<keyword evidence="3" id="KW-1185">Reference proteome</keyword>
<protein>
    <submittedName>
        <fullName evidence="2">Uncharacterized protein</fullName>
    </submittedName>
</protein>
<dbReference type="EMBL" id="JAMYWD010000007">
    <property type="protein sequence ID" value="KAJ4965247.1"/>
    <property type="molecule type" value="Genomic_DNA"/>
</dbReference>
<proteinExistence type="predicted"/>
<comment type="caution">
    <text evidence="2">The sequence shown here is derived from an EMBL/GenBank/DDBJ whole genome shotgun (WGS) entry which is preliminary data.</text>
</comment>
<dbReference type="Proteomes" id="UP001141806">
    <property type="component" value="Unassembled WGS sequence"/>
</dbReference>
<name>A0A9Q0QMG5_9MAGN</name>
<reference evidence="2" key="1">
    <citation type="journal article" date="2023" name="Plant J.">
        <title>The genome of the king protea, Protea cynaroides.</title>
        <authorList>
            <person name="Chang J."/>
            <person name="Duong T.A."/>
            <person name="Schoeman C."/>
            <person name="Ma X."/>
            <person name="Roodt D."/>
            <person name="Barker N."/>
            <person name="Li Z."/>
            <person name="Van de Peer Y."/>
            <person name="Mizrachi E."/>
        </authorList>
    </citation>
    <scope>NUCLEOTIDE SEQUENCE</scope>
    <source>
        <tissue evidence="2">Young leaves</tissue>
    </source>
</reference>
<gene>
    <name evidence="2" type="ORF">NE237_017096</name>
</gene>